<feature type="transmembrane region" description="Helical" evidence="12">
    <location>
        <begin position="206"/>
        <end position="230"/>
    </location>
</feature>
<evidence type="ECO:0000256" key="6">
    <source>
        <dbReference type="ARBA" id="ARBA00022692"/>
    </source>
</evidence>
<evidence type="ECO:0000256" key="12">
    <source>
        <dbReference type="HAMAP-Rule" id="MF_01522"/>
    </source>
</evidence>
<dbReference type="HAMAP" id="MF_01522">
    <property type="entry name" value="Kup"/>
    <property type="match status" value="1"/>
</dbReference>
<evidence type="ECO:0000256" key="10">
    <source>
        <dbReference type="ARBA" id="ARBA00023065"/>
    </source>
</evidence>
<dbReference type="Pfam" id="PF22776">
    <property type="entry name" value="K_trans_C"/>
    <property type="match status" value="1"/>
</dbReference>
<organism evidence="15 16">
    <name type="scientific">Nitrospira defluvii</name>
    <dbReference type="NCBI Taxonomy" id="330214"/>
    <lineage>
        <taxon>Bacteria</taxon>
        <taxon>Pseudomonadati</taxon>
        <taxon>Nitrospirota</taxon>
        <taxon>Nitrospiria</taxon>
        <taxon>Nitrospirales</taxon>
        <taxon>Nitrospiraceae</taxon>
        <taxon>Nitrospira</taxon>
    </lineage>
</organism>
<feature type="transmembrane region" description="Helical" evidence="12">
    <location>
        <begin position="144"/>
        <end position="162"/>
    </location>
</feature>
<evidence type="ECO:0000256" key="5">
    <source>
        <dbReference type="ARBA" id="ARBA00022538"/>
    </source>
</evidence>
<feature type="transmembrane region" description="Helical" evidence="12">
    <location>
        <begin position="290"/>
        <end position="321"/>
    </location>
</feature>
<dbReference type="Pfam" id="PF02705">
    <property type="entry name" value="K_trans"/>
    <property type="match status" value="1"/>
</dbReference>
<keyword evidence="16" id="KW-1185">Reference proteome</keyword>
<keyword evidence="6 12" id="KW-0812">Transmembrane</keyword>
<reference evidence="15 16" key="1">
    <citation type="submission" date="2021-02" db="EMBL/GenBank/DDBJ databases">
        <authorList>
            <person name="Han P."/>
        </authorList>
    </citation>
    <scope>NUCLEOTIDE SEQUENCE [LARGE SCALE GENOMIC DNA]</scope>
    <source>
        <strain evidence="15">Candidatus Nitrospira sp. ZN2</strain>
    </source>
</reference>
<evidence type="ECO:0000256" key="8">
    <source>
        <dbReference type="ARBA" id="ARBA00022958"/>
    </source>
</evidence>
<comment type="catalytic activity">
    <reaction evidence="12">
        <text>K(+)(in) + H(+)(in) = K(+)(out) + H(+)(out)</text>
        <dbReference type="Rhea" id="RHEA:28490"/>
        <dbReference type="ChEBI" id="CHEBI:15378"/>
        <dbReference type="ChEBI" id="CHEBI:29103"/>
    </reaction>
</comment>
<dbReference type="RefSeq" id="WP_213043670.1">
    <property type="nucleotide sequence ID" value="NZ_CAJNBJ010000018.1"/>
</dbReference>
<evidence type="ECO:0000313" key="15">
    <source>
        <dbReference type="EMBL" id="CAE6785142.1"/>
    </source>
</evidence>
<keyword evidence="5 12" id="KW-0633">Potassium transport</keyword>
<feature type="domain" description="K+ potassium transporter C-terminal" evidence="14">
    <location>
        <begin position="480"/>
        <end position="627"/>
    </location>
</feature>
<dbReference type="InterPro" id="IPR003855">
    <property type="entry name" value="K+_transporter"/>
</dbReference>
<keyword evidence="9 12" id="KW-1133">Transmembrane helix</keyword>
<evidence type="ECO:0000259" key="13">
    <source>
        <dbReference type="Pfam" id="PF02705"/>
    </source>
</evidence>
<keyword evidence="8 12" id="KW-0630">Potassium</keyword>
<keyword evidence="7 12" id="KW-0769">Symport</keyword>
<keyword evidence="10 12" id="KW-0406">Ion transport</keyword>
<feature type="transmembrane region" description="Helical" evidence="12">
    <location>
        <begin position="369"/>
        <end position="388"/>
    </location>
</feature>
<proteinExistence type="inferred from homology"/>
<evidence type="ECO:0000256" key="9">
    <source>
        <dbReference type="ARBA" id="ARBA00022989"/>
    </source>
</evidence>
<keyword evidence="4 12" id="KW-1003">Cell membrane</keyword>
<keyword evidence="3 12" id="KW-0813">Transport</keyword>
<dbReference type="PANTHER" id="PTHR30540">
    <property type="entry name" value="OSMOTIC STRESS POTASSIUM TRANSPORTER"/>
    <property type="match status" value="1"/>
</dbReference>
<name>A0ABM8S2D7_9BACT</name>
<dbReference type="InterPro" id="IPR053951">
    <property type="entry name" value="K_trans_N"/>
</dbReference>
<keyword evidence="11 12" id="KW-0472">Membrane</keyword>
<feature type="transmembrane region" description="Helical" evidence="12">
    <location>
        <begin position="174"/>
        <end position="194"/>
    </location>
</feature>
<feature type="transmembrane region" description="Helical" evidence="12">
    <location>
        <begin position="52"/>
        <end position="72"/>
    </location>
</feature>
<protein>
    <recommendedName>
        <fullName evidence="12">Probable potassium transport system protein Kup</fullName>
    </recommendedName>
</protein>
<comment type="subcellular location">
    <subcellularLocation>
        <location evidence="12">Cell membrane</location>
        <topology evidence="12">Multi-pass membrane protein</topology>
    </subcellularLocation>
    <subcellularLocation>
        <location evidence="1">Membrane</location>
        <topology evidence="1">Multi-pass membrane protein</topology>
    </subcellularLocation>
</comment>
<evidence type="ECO:0000256" key="11">
    <source>
        <dbReference type="ARBA" id="ARBA00023136"/>
    </source>
</evidence>
<comment type="caution">
    <text evidence="15">The sequence shown here is derived from an EMBL/GenBank/DDBJ whole genome shotgun (WGS) entry which is preliminary data.</text>
</comment>
<evidence type="ECO:0000256" key="4">
    <source>
        <dbReference type="ARBA" id="ARBA00022475"/>
    </source>
</evidence>
<comment type="function">
    <text evidence="12">Transport of potassium into the cell. Likely operates as a K(+):H(+) symporter.</text>
</comment>
<feature type="transmembrane region" description="Helical" evidence="12">
    <location>
        <begin position="250"/>
        <end position="270"/>
    </location>
</feature>
<dbReference type="Proteomes" id="UP000675880">
    <property type="component" value="Unassembled WGS sequence"/>
</dbReference>
<feature type="transmembrane region" description="Helical" evidence="12">
    <location>
        <begin position="103"/>
        <end position="124"/>
    </location>
</feature>
<accession>A0ABM8S2D7</accession>
<evidence type="ECO:0000256" key="3">
    <source>
        <dbReference type="ARBA" id="ARBA00022448"/>
    </source>
</evidence>
<feature type="transmembrane region" description="Helical" evidence="12">
    <location>
        <begin position="395"/>
        <end position="417"/>
    </location>
</feature>
<feature type="domain" description="K+ potassium transporter integral membrane" evidence="13">
    <location>
        <begin position="15"/>
        <end position="466"/>
    </location>
</feature>
<evidence type="ECO:0000313" key="16">
    <source>
        <dbReference type="Proteomes" id="UP000675880"/>
    </source>
</evidence>
<dbReference type="EMBL" id="CAJNBJ010000018">
    <property type="protein sequence ID" value="CAE6785142.1"/>
    <property type="molecule type" value="Genomic_DNA"/>
</dbReference>
<sequence length="627" mass="67760">MQKHLQPSSASASLTIAAMGVVYGDIGTSPLYALRECFHESHGLAVTPDNVLGILSLIVWSLVLVVTVKYLLFVMKADNDGEGGMLALMALSQRSHPVNLRKGLSLVVSLGLVGVAFLYSDGIITPAISVLSAVEGLTLATDVFTPYVLPITVGLVALLFTLQRRGSGALGSVFGPIMLVWFAALALLGLHSLIQTPAVLFAANPLYAATFLIHHAGIGFLVLGSVFLVLTGAEALYADMGHFGRHPIQLGWFAVALPALLLQYFGQGALLMRDPAALANPFYHLAPDWMLYPLIALATMATIIASQAMLSGAFSLTLQAVQLGYLPPLRITHTSAEQHGQIYFALLNWLMFVGTVALILSFGSSSNLAAAYGIAVSGSMIITTLLMYRVTRSHLGWSATPAVMAVGAFLCIDLAFFLANAQKIPHGGWFPLLLGAAIFTVMSTWARGRAIVAEHLRVQFPPLREFVGEVLPKVEYRTAGQAVFLSQHPDITPPALLQNVRHNKTLHKRVYVLTVRTEHVPFVPAGAPLEITIVPEGLFQVIARCGFMETPDIPRVLTQLAVHGHVLPIQDTTFFLSRITFLATPKPGMAIWREKLFVLLSRNTQRASSYFHLPSEQVVEIGLVLEI</sequence>
<feature type="transmembrane region" description="Helical" evidence="12">
    <location>
        <begin position="429"/>
        <end position="446"/>
    </location>
</feature>
<dbReference type="InterPro" id="IPR053952">
    <property type="entry name" value="K_trans_C"/>
</dbReference>
<dbReference type="InterPro" id="IPR023051">
    <property type="entry name" value="Kup"/>
</dbReference>
<comment type="similarity">
    <text evidence="2 12">Belongs to the HAK/KUP transporter (TC 2.A.72) family.</text>
</comment>
<gene>
    <name evidence="12 15" type="primary">kup</name>
    <name evidence="15" type="ORF">NSPZN2_50071</name>
</gene>
<feature type="transmembrane region" description="Helical" evidence="12">
    <location>
        <begin position="342"/>
        <end position="363"/>
    </location>
</feature>
<evidence type="ECO:0000256" key="7">
    <source>
        <dbReference type="ARBA" id="ARBA00022847"/>
    </source>
</evidence>
<evidence type="ECO:0000256" key="2">
    <source>
        <dbReference type="ARBA" id="ARBA00007019"/>
    </source>
</evidence>
<evidence type="ECO:0000259" key="14">
    <source>
        <dbReference type="Pfam" id="PF22776"/>
    </source>
</evidence>
<dbReference type="PANTHER" id="PTHR30540:SF79">
    <property type="entry name" value="LOW AFFINITY POTASSIUM TRANSPORT SYSTEM PROTEIN KUP"/>
    <property type="match status" value="1"/>
</dbReference>
<evidence type="ECO:0000256" key="1">
    <source>
        <dbReference type="ARBA" id="ARBA00004141"/>
    </source>
</evidence>